<sequence length="272" mass="30526">MDFGREDLLIKTGMHHAGNRSSCPLHPRPATLRAMSNAAGAKATREEEIAFRAMEQVLGIDIKLADAGAGNNMPDGAWVYPDGQERRGIVEVTSPPAAHLMRRWARARKAGLPLTESGSIPLRLNELAQVCDEILAADWARDNIDKLLAQPADERHLFLFGRRHAEEHYFFRLSDLDDDGKPEPVDDLVLPQGISDVWFRGRARLDRDQPPDQLGDTIELRLARFHAESGWHRHVVQIEDRHLPAPNRHITADRVPAGWRQPKDRSAKPADG</sequence>
<evidence type="ECO:0000256" key="1">
    <source>
        <dbReference type="SAM" id="MobiDB-lite"/>
    </source>
</evidence>
<organism evidence="2 3">
    <name type="scientific">Dactylosporangium maewongense</name>
    <dbReference type="NCBI Taxonomy" id="634393"/>
    <lineage>
        <taxon>Bacteria</taxon>
        <taxon>Bacillati</taxon>
        <taxon>Actinomycetota</taxon>
        <taxon>Actinomycetes</taxon>
        <taxon>Micromonosporales</taxon>
        <taxon>Micromonosporaceae</taxon>
        <taxon>Dactylosporangium</taxon>
    </lineage>
</organism>
<evidence type="ECO:0000313" key="2">
    <source>
        <dbReference type="EMBL" id="GAA1570100.1"/>
    </source>
</evidence>
<reference evidence="3" key="1">
    <citation type="journal article" date="2019" name="Int. J. Syst. Evol. Microbiol.">
        <title>The Global Catalogue of Microorganisms (GCM) 10K type strain sequencing project: providing services to taxonomists for standard genome sequencing and annotation.</title>
        <authorList>
            <consortium name="The Broad Institute Genomics Platform"/>
            <consortium name="The Broad Institute Genome Sequencing Center for Infectious Disease"/>
            <person name="Wu L."/>
            <person name="Ma J."/>
        </authorList>
    </citation>
    <scope>NUCLEOTIDE SEQUENCE [LARGE SCALE GENOMIC DNA]</scope>
    <source>
        <strain evidence="3">JCM 15933</strain>
    </source>
</reference>
<feature type="region of interest" description="Disordered" evidence="1">
    <location>
        <begin position="247"/>
        <end position="272"/>
    </location>
</feature>
<dbReference type="Proteomes" id="UP001501470">
    <property type="component" value="Unassembled WGS sequence"/>
</dbReference>
<comment type="caution">
    <text evidence="2">The sequence shown here is derived from an EMBL/GenBank/DDBJ whole genome shotgun (WGS) entry which is preliminary data.</text>
</comment>
<keyword evidence="3" id="KW-1185">Reference proteome</keyword>
<proteinExistence type="predicted"/>
<evidence type="ECO:0000313" key="3">
    <source>
        <dbReference type="Proteomes" id="UP001501470"/>
    </source>
</evidence>
<name>A0ABP4NXX0_9ACTN</name>
<dbReference type="EMBL" id="BAAAQD010000043">
    <property type="protein sequence ID" value="GAA1570100.1"/>
    <property type="molecule type" value="Genomic_DNA"/>
</dbReference>
<protein>
    <submittedName>
        <fullName evidence="2">Uncharacterized protein</fullName>
    </submittedName>
</protein>
<accession>A0ABP4NXX0</accession>
<feature type="compositionally biased region" description="Basic and acidic residues" evidence="1">
    <location>
        <begin position="261"/>
        <end position="272"/>
    </location>
</feature>
<gene>
    <name evidence="2" type="ORF">GCM10009827_109920</name>
</gene>